<evidence type="ECO:0000256" key="1">
    <source>
        <dbReference type="ARBA" id="ARBA00004613"/>
    </source>
</evidence>
<dbReference type="Gene3D" id="3.55.50.10">
    <property type="entry name" value="Baseplate protein-like domains"/>
    <property type="match status" value="1"/>
</dbReference>
<dbReference type="NCBIfam" id="TIGR01646">
    <property type="entry name" value="vgr_GE"/>
    <property type="match status" value="1"/>
</dbReference>
<dbReference type="SUPFAM" id="SSF69349">
    <property type="entry name" value="Phage fibre proteins"/>
    <property type="match status" value="1"/>
</dbReference>
<dbReference type="Pfam" id="PF05954">
    <property type="entry name" value="Phage_GPD"/>
    <property type="match status" value="1"/>
</dbReference>
<dbReference type="NCBIfam" id="TIGR03361">
    <property type="entry name" value="VI_Rhs_Vgr"/>
    <property type="match status" value="2"/>
</dbReference>
<dbReference type="AlphaFoldDB" id="A0A2S0MPP9"/>
<organism evidence="7 8">
    <name type="scientific">Pukyongiella litopenaei</name>
    <dbReference type="NCBI Taxonomy" id="2605946"/>
    <lineage>
        <taxon>Bacteria</taxon>
        <taxon>Pseudomonadati</taxon>
        <taxon>Pseudomonadota</taxon>
        <taxon>Alphaproteobacteria</taxon>
        <taxon>Rhodobacterales</taxon>
        <taxon>Paracoccaceae</taxon>
        <taxon>Pukyongiella</taxon>
    </lineage>
</organism>
<evidence type="ECO:0000313" key="7">
    <source>
        <dbReference type="EMBL" id="AVO37683.1"/>
    </source>
</evidence>
<comment type="subcellular location">
    <subcellularLocation>
        <location evidence="1">Secreted</location>
    </subcellularLocation>
</comment>
<dbReference type="SUPFAM" id="SSF69255">
    <property type="entry name" value="gp5 N-terminal domain-like"/>
    <property type="match status" value="1"/>
</dbReference>
<dbReference type="InterPro" id="IPR050708">
    <property type="entry name" value="T6SS_VgrG/RHS"/>
</dbReference>
<dbReference type="PANTHER" id="PTHR32305:SF15">
    <property type="entry name" value="PROTEIN RHSA-RELATED"/>
    <property type="match status" value="1"/>
</dbReference>
<evidence type="ECO:0000256" key="3">
    <source>
        <dbReference type="ARBA" id="ARBA00022525"/>
    </source>
</evidence>
<evidence type="ECO:0000256" key="4">
    <source>
        <dbReference type="SAM" id="MobiDB-lite"/>
    </source>
</evidence>
<feature type="domain" description="Gp5/Type VI secretion system Vgr protein OB-fold" evidence="5">
    <location>
        <begin position="442"/>
        <end position="509"/>
    </location>
</feature>
<accession>A0A2S0MPP9</accession>
<gene>
    <name evidence="7" type="primary">tssI</name>
    <name evidence="7" type="ORF">C6Y53_08185</name>
</gene>
<name>A0A2S0MPP9_9RHOB</name>
<dbReference type="PANTHER" id="PTHR32305">
    <property type="match status" value="1"/>
</dbReference>
<dbReference type="RefSeq" id="WP_106472001.1">
    <property type="nucleotide sequence ID" value="NZ_CP027665.1"/>
</dbReference>
<evidence type="ECO:0000313" key="8">
    <source>
        <dbReference type="Proteomes" id="UP000237655"/>
    </source>
</evidence>
<proteinExistence type="inferred from homology"/>
<dbReference type="KEGG" id="thas:C6Y53_08185"/>
<evidence type="ECO:0000259" key="5">
    <source>
        <dbReference type="Pfam" id="PF04717"/>
    </source>
</evidence>
<dbReference type="SUPFAM" id="SSF69279">
    <property type="entry name" value="Phage tail proteins"/>
    <property type="match status" value="2"/>
</dbReference>
<comment type="similarity">
    <text evidence="2">Belongs to the VgrG protein family.</text>
</comment>
<dbReference type="Gene3D" id="2.30.110.50">
    <property type="match status" value="1"/>
</dbReference>
<dbReference type="EMBL" id="CP027665">
    <property type="protein sequence ID" value="AVO37683.1"/>
    <property type="molecule type" value="Genomic_DNA"/>
</dbReference>
<protein>
    <submittedName>
        <fullName evidence="7">Type VI secretion system tip protein VgrG</fullName>
    </submittedName>
</protein>
<dbReference type="Gene3D" id="4.10.220.110">
    <property type="match status" value="1"/>
</dbReference>
<dbReference type="InterPro" id="IPR017847">
    <property type="entry name" value="T6SS_RhsGE_Vgr_subset"/>
</dbReference>
<dbReference type="InterPro" id="IPR006531">
    <property type="entry name" value="Gp5/Vgr_OB"/>
</dbReference>
<feature type="region of interest" description="Disordered" evidence="4">
    <location>
        <begin position="349"/>
        <end position="385"/>
    </location>
</feature>
<evidence type="ECO:0000256" key="2">
    <source>
        <dbReference type="ARBA" id="ARBA00005558"/>
    </source>
</evidence>
<feature type="compositionally biased region" description="Basic and acidic residues" evidence="4">
    <location>
        <begin position="368"/>
        <end position="379"/>
    </location>
</feature>
<dbReference type="GO" id="GO:0005576">
    <property type="term" value="C:extracellular region"/>
    <property type="evidence" value="ECO:0007669"/>
    <property type="project" value="UniProtKB-SubCell"/>
</dbReference>
<dbReference type="InterPro" id="IPR006533">
    <property type="entry name" value="T6SS_Vgr_RhsGE"/>
</dbReference>
<sequence>MPVSKATDYSVVWMSGDYVSEDLMLHSAIVDEGISKLTRARVLFMSKSPDIDLDEFLGRAMRLHVQTEGEAERVITGICTSVEHLGFQGTYDFYTAEFRPKLWLLTRTSDCRVFQNKTAVEIIKQVMDEAGLTDYTDSLTGTYETRTYCLQYRESDFSFISRLMEEEGIYYLFRNALDSTSPENMILCDALSAHEDCPERSEFKYLPLKNKERVYEDAIAEWAVSGEMRRGKVTLADFDFEAPSADTTVVQQIQSGGNPHNSSEVYEYPGRYRNVSALGNARAQVRMEADAARYAQMRGTGMIRTLCAGGKMSFALRDGTEYSPKVEGYVGDYIVTQATHYFMEEFSFQGGGKRGRERGGDARTASRSGRDTKDGDEPKVLMPRNWDFPDEIKDMPFPVFTRFGAIPEAVQYRAPLTTPWPRVTGLQTATVVGQNGEEIWTDEHGRIKIQFHWDREGKDDENSSCWVRVVTPWSGKEWGFVAVPRMGQEVVIQFEEGDPDRPICTGMLYNADTMPPYTYPQDATQLGIKTQSSKDAEGYNELMFDDKAGEELMRVQAQKDHQVLIKNKSVVTVGLDEVNAGDHDEDGSVSRVVRNHVTETIQEGDHYFTISTGNQEIDIATDRTQTIGGNHTKTVTGNDDTTVEQGDLTIGVSSGSIAIEAAMEITLTVGGSSITIDNSGVTISAPMVTISADGMAEMSGTTTTVKGDTLLTLKGGVTKIN</sequence>
<reference evidence="8" key="1">
    <citation type="submission" date="2018-03" db="EMBL/GenBank/DDBJ databases">
        <title>Genomic analysis of the strain SH-1 isolated from shrimp intestine.</title>
        <authorList>
            <person name="Kim Y.-S."/>
            <person name="Kim S.-E."/>
            <person name="Kim K.-H."/>
        </authorList>
    </citation>
    <scope>NUCLEOTIDE SEQUENCE [LARGE SCALE GENOMIC DNA]</scope>
    <source>
        <strain evidence="8">SH-1</strain>
    </source>
</reference>
<dbReference type="Pfam" id="PF04717">
    <property type="entry name" value="Phage_base_V"/>
    <property type="match status" value="1"/>
</dbReference>
<keyword evidence="8" id="KW-1185">Reference proteome</keyword>
<keyword evidence="3" id="KW-0964">Secreted</keyword>
<dbReference type="InterPro" id="IPR037026">
    <property type="entry name" value="Vgr_OB-fold_dom_sf"/>
</dbReference>
<dbReference type="InterPro" id="IPR054030">
    <property type="entry name" value="Gp5_Vgr_C"/>
</dbReference>
<dbReference type="Pfam" id="PF22178">
    <property type="entry name" value="Gp5_trimer_C"/>
    <property type="match status" value="1"/>
</dbReference>
<evidence type="ECO:0000259" key="6">
    <source>
        <dbReference type="Pfam" id="PF22178"/>
    </source>
</evidence>
<feature type="domain" description="Gp5/Type VI secretion system Vgr C-terminal trimerisation" evidence="6">
    <location>
        <begin position="527"/>
        <end position="642"/>
    </location>
</feature>
<dbReference type="Gene3D" id="2.40.50.230">
    <property type="entry name" value="Gp5 N-terminal domain"/>
    <property type="match status" value="1"/>
</dbReference>
<dbReference type="Proteomes" id="UP000237655">
    <property type="component" value="Chromosome"/>
</dbReference>